<dbReference type="Proteomes" id="UP000431401">
    <property type="component" value="Unassembled WGS sequence"/>
</dbReference>
<proteinExistence type="predicted"/>
<dbReference type="RefSeq" id="WP_153338557.1">
    <property type="nucleotide sequence ID" value="NZ_WEGI01000001.1"/>
</dbReference>
<dbReference type="AlphaFoldDB" id="A0A7K0DFP1"/>
<accession>A0A7K0DFP1</accession>
<keyword evidence="2" id="KW-1185">Reference proteome</keyword>
<organism evidence="1 2">
    <name type="scientific">Nocardia aurantia</name>
    <dbReference type="NCBI Taxonomy" id="2585199"/>
    <lineage>
        <taxon>Bacteria</taxon>
        <taxon>Bacillati</taxon>
        <taxon>Actinomycetota</taxon>
        <taxon>Actinomycetes</taxon>
        <taxon>Mycobacteriales</taxon>
        <taxon>Nocardiaceae</taxon>
        <taxon>Nocardia</taxon>
    </lineage>
</organism>
<name>A0A7K0DFP1_9NOCA</name>
<sequence length="130" mass="14751">MIVSRSSERILFRTAKGPLSAMWEIPTGGVPQIMHMNDPESVFPAIRWPNNSIPGLPDGHIAFGPQPHQRPSIDQVREWLPQYSALWDEIREESLITHTMQVNFRPSGCSIGRTFVSADGLSDWTERVQR</sequence>
<comment type="caution">
    <text evidence="1">The sequence shown here is derived from an EMBL/GenBank/DDBJ whole genome shotgun (WGS) entry which is preliminary data.</text>
</comment>
<dbReference type="OrthoDB" id="4552075at2"/>
<evidence type="ECO:0000313" key="1">
    <source>
        <dbReference type="EMBL" id="MQY24596.1"/>
    </source>
</evidence>
<dbReference type="EMBL" id="WEGI01000001">
    <property type="protein sequence ID" value="MQY24596.1"/>
    <property type="molecule type" value="Genomic_DNA"/>
</dbReference>
<evidence type="ECO:0000313" key="2">
    <source>
        <dbReference type="Proteomes" id="UP000431401"/>
    </source>
</evidence>
<reference evidence="1 2" key="1">
    <citation type="submission" date="2019-10" db="EMBL/GenBank/DDBJ databases">
        <title>Nocardia macrotermitis sp. nov. and Nocardia aurantia sp. nov., isolated from the gut of fungus growing-termite Macrotermes natalensis.</title>
        <authorList>
            <person name="Benndorf R."/>
            <person name="Schwitalla J."/>
            <person name="Martin K."/>
            <person name="De Beer W."/>
            <person name="Kaster A.-K."/>
            <person name="Vollmers J."/>
            <person name="Poulsen M."/>
            <person name="Beemelmanns C."/>
        </authorList>
    </citation>
    <scope>NUCLEOTIDE SEQUENCE [LARGE SCALE GENOMIC DNA]</scope>
    <source>
        <strain evidence="1 2">RB56</strain>
    </source>
</reference>
<gene>
    <name evidence="1" type="ORF">NRB56_01440</name>
</gene>
<protein>
    <submittedName>
        <fullName evidence="1">Uncharacterized protein</fullName>
    </submittedName>
</protein>